<organism evidence="1 2">
    <name type="scientific">Cercophora samala</name>
    <dbReference type="NCBI Taxonomy" id="330535"/>
    <lineage>
        <taxon>Eukaryota</taxon>
        <taxon>Fungi</taxon>
        <taxon>Dikarya</taxon>
        <taxon>Ascomycota</taxon>
        <taxon>Pezizomycotina</taxon>
        <taxon>Sordariomycetes</taxon>
        <taxon>Sordariomycetidae</taxon>
        <taxon>Sordariales</taxon>
        <taxon>Lasiosphaeriaceae</taxon>
        <taxon>Cercophora</taxon>
    </lineage>
</organism>
<dbReference type="AlphaFoldDB" id="A0AA39Z814"/>
<comment type="caution">
    <text evidence="1">The sequence shown here is derived from an EMBL/GenBank/DDBJ whole genome shotgun (WGS) entry which is preliminary data.</text>
</comment>
<dbReference type="EMBL" id="JAULSY010000098">
    <property type="protein sequence ID" value="KAK0665937.1"/>
    <property type="molecule type" value="Genomic_DNA"/>
</dbReference>
<dbReference type="Proteomes" id="UP001174997">
    <property type="component" value="Unassembled WGS sequence"/>
</dbReference>
<name>A0AA39Z814_9PEZI</name>
<sequence>MSSLDEDYLGLRTAWNHHLDIVYGLSRARAGLEAMPGMQPLLATVNQVREGVRSVCLEQIAMAKTKSECVSGANRLLRQLGGLLVFLENQRRTALAHVLAVIGGLEKADVSNIRNMSIARHLNEGVRRGMARSLRNYREIRDKIEGELRMIGVFINRV</sequence>
<proteinExistence type="predicted"/>
<reference evidence="1" key="1">
    <citation type="submission" date="2023-06" db="EMBL/GenBank/DDBJ databases">
        <title>Genome-scale phylogeny and comparative genomics of the fungal order Sordariales.</title>
        <authorList>
            <consortium name="Lawrence Berkeley National Laboratory"/>
            <person name="Hensen N."/>
            <person name="Bonometti L."/>
            <person name="Westerberg I."/>
            <person name="Brannstrom I.O."/>
            <person name="Guillou S."/>
            <person name="Cros-Aarteil S."/>
            <person name="Calhoun S."/>
            <person name="Haridas S."/>
            <person name="Kuo A."/>
            <person name="Mondo S."/>
            <person name="Pangilinan J."/>
            <person name="Riley R."/>
            <person name="Labutti K."/>
            <person name="Andreopoulos B."/>
            <person name="Lipzen A."/>
            <person name="Chen C."/>
            <person name="Yanf M."/>
            <person name="Daum C."/>
            <person name="Ng V."/>
            <person name="Clum A."/>
            <person name="Steindorff A."/>
            <person name="Ohm R."/>
            <person name="Martin F."/>
            <person name="Silar P."/>
            <person name="Natvig D."/>
            <person name="Lalanne C."/>
            <person name="Gautier V."/>
            <person name="Ament-Velasquez S.L."/>
            <person name="Kruys A."/>
            <person name="Hutchinson M.I."/>
            <person name="Powell A.J."/>
            <person name="Barry K."/>
            <person name="Miller A.N."/>
            <person name="Grigoriev I.V."/>
            <person name="Debuchy R."/>
            <person name="Gladieux P."/>
            <person name="Thoren M.H."/>
            <person name="Johannesson H."/>
        </authorList>
    </citation>
    <scope>NUCLEOTIDE SEQUENCE</scope>
    <source>
        <strain evidence="1">CBS 307.81</strain>
    </source>
</reference>
<gene>
    <name evidence="1" type="ORF">QBC41DRAFT_305667</name>
</gene>
<accession>A0AA39Z814</accession>
<keyword evidence="2" id="KW-1185">Reference proteome</keyword>
<protein>
    <submittedName>
        <fullName evidence="1">Uncharacterized protein</fullName>
    </submittedName>
</protein>
<evidence type="ECO:0000313" key="2">
    <source>
        <dbReference type="Proteomes" id="UP001174997"/>
    </source>
</evidence>
<evidence type="ECO:0000313" key="1">
    <source>
        <dbReference type="EMBL" id="KAK0665937.1"/>
    </source>
</evidence>